<feature type="region of interest" description="Disordered" evidence="10">
    <location>
        <begin position="299"/>
        <end position="319"/>
    </location>
</feature>
<keyword evidence="4" id="KW-0540">Nuclease</keyword>
<dbReference type="PANTHER" id="PTHR48475:SF1">
    <property type="entry name" value="RNASE H TYPE-1 DOMAIN-CONTAINING PROTEIN"/>
    <property type="match status" value="1"/>
</dbReference>
<organism evidence="14 15">
    <name type="scientific">Durio zibethinus</name>
    <name type="common">Durian</name>
    <dbReference type="NCBI Taxonomy" id="66656"/>
    <lineage>
        <taxon>Eukaryota</taxon>
        <taxon>Viridiplantae</taxon>
        <taxon>Streptophyta</taxon>
        <taxon>Embryophyta</taxon>
        <taxon>Tracheophyta</taxon>
        <taxon>Spermatophyta</taxon>
        <taxon>Magnoliopsida</taxon>
        <taxon>eudicotyledons</taxon>
        <taxon>Gunneridae</taxon>
        <taxon>Pentapetalae</taxon>
        <taxon>rosids</taxon>
        <taxon>malvids</taxon>
        <taxon>Malvales</taxon>
        <taxon>Malvaceae</taxon>
        <taxon>Helicteroideae</taxon>
        <taxon>Durio</taxon>
    </lineage>
</organism>
<evidence type="ECO:0000256" key="6">
    <source>
        <dbReference type="ARBA" id="ARBA00022801"/>
    </source>
</evidence>
<name>A0A6P5Z5X4_DURZI</name>
<keyword evidence="7" id="KW-0695">RNA-directed DNA polymerase</keyword>
<dbReference type="InterPro" id="IPR043128">
    <property type="entry name" value="Rev_trsase/Diguanyl_cyclase"/>
</dbReference>
<dbReference type="FunFam" id="3.30.70.270:FF:000063">
    <property type="entry name" value="Zinc knuckle domaincontaining protein"/>
    <property type="match status" value="1"/>
</dbReference>
<evidence type="ECO:0000313" key="15">
    <source>
        <dbReference type="RefSeq" id="XP_022748163.1"/>
    </source>
</evidence>
<evidence type="ECO:0000256" key="1">
    <source>
        <dbReference type="ARBA" id="ARBA00012493"/>
    </source>
</evidence>
<dbReference type="OrthoDB" id="514193at2759"/>
<dbReference type="GO" id="GO:0006310">
    <property type="term" value="P:DNA recombination"/>
    <property type="evidence" value="ECO:0007669"/>
    <property type="project" value="UniProtKB-KW"/>
</dbReference>
<dbReference type="InterPro" id="IPR000467">
    <property type="entry name" value="G_patch_dom"/>
</dbReference>
<evidence type="ECO:0000256" key="4">
    <source>
        <dbReference type="ARBA" id="ARBA00022722"/>
    </source>
</evidence>
<dbReference type="Gene3D" id="3.30.420.10">
    <property type="entry name" value="Ribonuclease H-like superfamily/Ribonuclease H"/>
    <property type="match status" value="2"/>
</dbReference>
<dbReference type="EC" id="2.7.7.49" evidence="1"/>
<proteinExistence type="predicted"/>
<gene>
    <name evidence="15" type="primary">LOC111297819</name>
</gene>
<evidence type="ECO:0000259" key="11">
    <source>
        <dbReference type="PROSITE" id="PS50174"/>
    </source>
</evidence>
<feature type="region of interest" description="Disordered" evidence="10">
    <location>
        <begin position="347"/>
        <end position="398"/>
    </location>
</feature>
<dbReference type="InterPro" id="IPR021109">
    <property type="entry name" value="Peptidase_aspartic_dom_sf"/>
</dbReference>
<reference evidence="15" key="1">
    <citation type="submission" date="2025-08" db="UniProtKB">
        <authorList>
            <consortium name="RefSeq"/>
        </authorList>
    </citation>
    <scope>IDENTIFICATION</scope>
    <source>
        <tissue evidence="15">Fruit stalk</tissue>
    </source>
</reference>
<evidence type="ECO:0000256" key="8">
    <source>
        <dbReference type="ARBA" id="ARBA00023172"/>
    </source>
</evidence>
<dbReference type="Pfam" id="PF17921">
    <property type="entry name" value="Integrase_H2C2"/>
    <property type="match status" value="1"/>
</dbReference>
<evidence type="ECO:0000256" key="9">
    <source>
        <dbReference type="SAM" id="Coils"/>
    </source>
</evidence>
<dbReference type="GeneID" id="111297819"/>
<evidence type="ECO:0000256" key="2">
    <source>
        <dbReference type="ARBA" id="ARBA00022679"/>
    </source>
</evidence>
<dbReference type="GO" id="GO:0015074">
    <property type="term" value="P:DNA integration"/>
    <property type="evidence" value="ECO:0007669"/>
    <property type="project" value="InterPro"/>
</dbReference>
<keyword evidence="2" id="KW-0808">Transferase</keyword>
<dbReference type="SUPFAM" id="SSF50630">
    <property type="entry name" value="Acid proteases"/>
    <property type="match status" value="1"/>
</dbReference>
<protein>
    <recommendedName>
        <fullName evidence="1">RNA-directed DNA polymerase</fullName>
        <ecNumber evidence="1">2.7.7.49</ecNumber>
    </recommendedName>
</protein>
<dbReference type="PROSITE" id="PS50174">
    <property type="entry name" value="G_PATCH"/>
    <property type="match status" value="1"/>
</dbReference>
<evidence type="ECO:0000259" key="12">
    <source>
        <dbReference type="PROSITE" id="PS50879"/>
    </source>
</evidence>
<dbReference type="InterPro" id="IPR043502">
    <property type="entry name" value="DNA/RNA_pol_sf"/>
</dbReference>
<feature type="domain" description="G-patch" evidence="11">
    <location>
        <begin position="955"/>
        <end position="1001"/>
    </location>
</feature>
<dbReference type="Pfam" id="PF01585">
    <property type="entry name" value="G-patch"/>
    <property type="match status" value="1"/>
</dbReference>
<dbReference type="Pfam" id="PF00078">
    <property type="entry name" value="RVT_1"/>
    <property type="match status" value="1"/>
</dbReference>
<dbReference type="Gene3D" id="1.10.340.70">
    <property type="match status" value="1"/>
</dbReference>
<feature type="region of interest" description="Disordered" evidence="10">
    <location>
        <begin position="668"/>
        <end position="696"/>
    </location>
</feature>
<dbReference type="RefSeq" id="XP_022748163.1">
    <property type="nucleotide sequence ID" value="XM_022892428.1"/>
</dbReference>
<dbReference type="PANTHER" id="PTHR48475">
    <property type="entry name" value="RIBONUCLEASE H"/>
    <property type="match status" value="1"/>
</dbReference>
<dbReference type="CDD" id="cd01647">
    <property type="entry name" value="RT_LTR"/>
    <property type="match status" value="1"/>
</dbReference>
<dbReference type="Pfam" id="PF03732">
    <property type="entry name" value="Retrotrans_gag"/>
    <property type="match status" value="1"/>
</dbReference>
<dbReference type="GO" id="GO:0004523">
    <property type="term" value="F:RNA-DNA hybrid ribonuclease activity"/>
    <property type="evidence" value="ECO:0007669"/>
    <property type="project" value="InterPro"/>
</dbReference>
<dbReference type="GO" id="GO:0003676">
    <property type="term" value="F:nucleic acid binding"/>
    <property type="evidence" value="ECO:0007669"/>
    <property type="project" value="InterPro"/>
</dbReference>
<dbReference type="PROSITE" id="PS50994">
    <property type="entry name" value="INTEGRASE"/>
    <property type="match status" value="1"/>
</dbReference>
<keyword evidence="14" id="KW-1185">Reference proteome</keyword>
<dbReference type="Pfam" id="PF17917">
    <property type="entry name" value="RT_RNaseH"/>
    <property type="match status" value="1"/>
</dbReference>
<dbReference type="InterPro" id="IPR002156">
    <property type="entry name" value="RNaseH_domain"/>
</dbReference>
<evidence type="ECO:0000259" key="13">
    <source>
        <dbReference type="PROSITE" id="PS50994"/>
    </source>
</evidence>
<evidence type="ECO:0000313" key="14">
    <source>
        <dbReference type="Proteomes" id="UP000515121"/>
    </source>
</evidence>
<dbReference type="InterPro" id="IPR036397">
    <property type="entry name" value="RNaseH_sf"/>
</dbReference>
<dbReference type="PROSITE" id="PS50879">
    <property type="entry name" value="RNASE_H_1"/>
    <property type="match status" value="1"/>
</dbReference>
<keyword evidence="5" id="KW-0255">Endonuclease</keyword>
<dbReference type="CDD" id="cd00303">
    <property type="entry name" value="retropepsin_like"/>
    <property type="match status" value="1"/>
</dbReference>
<dbReference type="InterPro" id="IPR041588">
    <property type="entry name" value="Integrase_H2C2"/>
</dbReference>
<evidence type="ECO:0000256" key="5">
    <source>
        <dbReference type="ARBA" id="ARBA00022759"/>
    </source>
</evidence>
<dbReference type="Proteomes" id="UP000515121">
    <property type="component" value="Unplaced"/>
</dbReference>
<feature type="domain" description="RNase H type-1" evidence="12">
    <location>
        <begin position="1598"/>
        <end position="1727"/>
    </location>
</feature>
<keyword evidence="9" id="KW-0175">Coiled coil</keyword>
<dbReference type="SUPFAM" id="SSF53098">
    <property type="entry name" value="Ribonuclease H-like"/>
    <property type="match status" value="2"/>
</dbReference>
<feature type="compositionally biased region" description="Basic and acidic residues" evidence="10">
    <location>
        <begin position="668"/>
        <end position="683"/>
    </location>
</feature>
<dbReference type="InterPro" id="IPR001584">
    <property type="entry name" value="Integrase_cat-core"/>
</dbReference>
<dbReference type="SUPFAM" id="SSF56672">
    <property type="entry name" value="DNA/RNA polymerases"/>
    <property type="match status" value="1"/>
</dbReference>
<dbReference type="Pfam" id="PF13456">
    <property type="entry name" value="RVT_3"/>
    <property type="match status" value="1"/>
</dbReference>
<dbReference type="InterPro" id="IPR012337">
    <property type="entry name" value="RNaseH-like_sf"/>
</dbReference>
<dbReference type="InterPro" id="IPR041373">
    <property type="entry name" value="RT_RNaseH"/>
</dbReference>
<keyword evidence="3" id="KW-0548">Nucleotidyltransferase</keyword>
<evidence type="ECO:0000256" key="3">
    <source>
        <dbReference type="ARBA" id="ARBA00022695"/>
    </source>
</evidence>
<feature type="domain" description="Integrase catalytic" evidence="13">
    <location>
        <begin position="1886"/>
        <end position="2045"/>
    </location>
</feature>
<dbReference type="Gene3D" id="3.30.70.270">
    <property type="match status" value="2"/>
</dbReference>
<feature type="coiled-coil region" evidence="9">
    <location>
        <begin position="43"/>
        <end position="84"/>
    </location>
</feature>
<dbReference type="Gene3D" id="3.10.10.10">
    <property type="entry name" value="HIV Type 1 Reverse Transcriptase, subunit A, domain 1"/>
    <property type="match status" value="1"/>
</dbReference>
<sequence>MEMVLSRRFISVIAFRSRNSAKVYRGSTSGFMGSDELCTAPSKEKLQEEKAQWKGRAERYEVEVHKIARERDTATEDLAKLHQEHKRLCVRERAKGITITELTEENTRLKQDYLSGLSQRLEEQGDRIAALHKFKVPKFEKYDGTKCPKTHITMYCRKMAAHAQDEKLLMHVFQDSLTGSAARWYVQLDRTRIRSWSDMAHDFISQYRHIIDLAPDRLSLQNLEKKTNESFKEYAQRWRDIASQVQPPLTEKETTVLFVSTLKPPYYEKMIGNATKNFADMVISGEIIESAIKNGKLEGNEASSKRIPKKKETEAQAVSFDRQQLRGYSPYPPPEYLPYHPTVNNTSFHPYQPPYPQTYQTSHRPQNTMYSSNIQPTPKPQIRPTNPAGGSREQRTTRERPIFDPIPMTYTELYKELYNNHLIAPSKLEPLKPPYPKWYDPTAHCDYHYGDGMICFDTGGMTAPNVSGNPLPNHNVNAIGEEHERHVKKEVVDIKTPLDQLFDVLRKADMMQLVSPHSYHGAYIAGTSCKYHSGARGHSIETCKQFHREVQKLLNSHQIEVYEEKESLKNAEVCMNDRPEKLFPKPVTIRCGNKPKSVIDKLLPRPVTFKVPTPFPYKDDKAVPWRYGCDAVVQGQKEEVSKADASNITGVGGITRSGRCYTPEMLEKARREKAKEGERRNNPEIEPEEDQPKPVSEREVCEFLKLVKHSEYSVVEQLNKMPARISLLSLLLNSEPHRNALLKVLNQAYVAHNVSVEYVNHLAGNLVMPNHISFSDDEISLEGKRNAKALHITVKCQSHIIAKVLIDNGSAINVMPMSTLARLPIDYSHMRDSQMIVRAFDGTRKEVLGDIEMPLQIGPCTFNIKFQVMDISPSYSCLLGRPWIHMAGAVPSTLHQKIKFNVKGQLVVVVGEEDMLVTQPLNTPYVEAAEEALECSYRSFELVNTVGEGFQSQPFSKIVVSQVINKGWCPGLGLGKNLQGIKEPPTIADNSDRAGLGYEMAEWEVKRRPSRKTARLMFIPQLYETFRPGGFMNPDAKKSVEEDFAQLAINAVEDEVGSTKKNGFAFMRMIEQENKPIEPYQEVVDLVNLGDEENKKEVRMGTSLPSGDRRRLADLLQEFIDIFAWSYQDMPGLSTEIVEHRLPLKSECKPVQQKLRRMKPEMLLKIKEEVKKQFDAGFLQVAKYPEWVANIVPVPKKDGKVRMCVDYRDLNKASPKDNFPLPHIDTLVDNTAKHSIFSFMDGFSGYNQIKMAADDMEKTTFVTMWGTFCYKVMPFGLKNAGATYQRAMVTLFHDMMHKEIEVYVDDMIAKSCEGEDHVTSLRKLFERLRKFQLKLNPAKCTFGVKSGKLLGFVVSERGIEVDPDKIQAIQNLSPPSTPREVRGFLGRLNYISRFISQLTYKCDPIFKLLRKNNPGKWNEECQEAFDKIKQYLSNPPILVPPVPGRPLILYLTVNENSMGCVLGQQDEASRKERATYYLSKKFTEYESKYSSLEKMCCALAWTAKRLRQYMLYHTTWLIAKLDPIKYIFEKPSLSGRIARWQVMLSEYDIIYVSQKAIKGGAIAEFLADRATEEYEPMKLEFPDEDLMTISRLEEREHMERCWRMYFDGAANALGHGIGAILISPEEQYYPVTARLNFNCTNNIAEYEACVMGLQAAIERRVKVLKVFGDSALVIYQLKGEWETRDSKLVPYHKYILELTKQFEDVQFDHLPREENVIADALATLAAMIRINHNTDIQPIKLDVKDIPAYCSNVEGERDGKPWYYDILQYVKDQQYPVHATENDKRVIRRLAMSFFLDGDVLYKRSKDQVLLRCVDETEAKKIIKEVHEGICGAHASGHMMARQIMRAGYYWLTMENDCIDYARKCHKCQIYADKILAPPSALHVMAPSWPFSMWGMDVIGPITPKASNRHRFIFVMIDYFTKWVEAASYANVTRSVVCKFIKKEIICRYGLPERIISDNAKNLNSKMMQEICAQYKIKHHNSAPYRPKMNGAVEAANKNIKRILEKMTETYKDWHEKLPFALLAYRTSVRTSTGATPFSLVYGMEAVLPVEVEIPSLRVLKEVELEEAEWIRERYEQLNFIEEKRLTALCHGQLYQRRMMRAHDKKIRPRCFREGELVLKRILPIQHDGRGKWTPNWKGPYVVKRAFSGGALILTEMDGNDLPHSVNSDAVKKYYA</sequence>
<dbReference type="Gene3D" id="2.40.70.10">
    <property type="entry name" value="Acid Proteases"/>
    <property type="match status" value="1"/>
</dbReference>
<keyword evidence="6" id="KW-0378">Hydrolase</keyword>
<feature type="compositionally biased region" description="Polar residues" evidence="10">
    <location>
        <begin position="362"/>
        <end position="376"/>
    </location>
</feature>
<keyword evidence="8" id="KW-0233">DNA recombination</keyword>
<dbReference type="CDD" id="cd09279">
    <property type="entry name" value="RNase_HI_like"/>
    <property type="match status" value="1"/>
</dbReference>
<dbReference type="FunFam" id="3.30.420.10:FF:000032">
    <property type="entry name" value="Retrovirus-related Pol polyprotein from transposon 297-like Protein"/>
    <property type="match status" value="1"/>
</dbReference>
<dbReference type="InterPro" id="IPR000477">
    <property type="entry name" value="RT_dom"/>
</dbReference>
<evidence type="ECO:0000256" key="10">
    <source>
        <dbReference type="SAM" id="MobiDB-lite"/>
    </source>
</evidence>
<dbReference type="GO" id="GO:0003964">
    <property type="term" value="F:RNA-directed DNA polymerase activity"/>
    <property type="evidence" value="ECO:0007669"/>
    <property type="project" value="UniProtKB-KW"/>
</dbReference>
<dbReference type="KEGG" id="dzi:111297819"/>
<accession>A0A6P5Z5X4</accession>
<evidence type="ECO:0000256" key="7">
    <source>
        <dbReference type="ARBA" id="ARBA00022918"/>
    </source>
</evidence>
<dbReference type="Pfam" id="PF00665">
    <property type="entry name" value="rve"/>
    <property type="match status" value="1"/>
</dbReference>
<dbReference type="InterPro" id="IPR005162">
    <property type="entry name" value="Retrotrans_gag_dom"/>
</dbReference>